<evidence type="ECO:0000313" key="1">
    <source>
        <dbReference type="EMBL" id="MVT43156.1"/>
    </source>
</evidence>
<organism evidence="1 2">
    <name type="scientific">Chitinophaga oryziterrae</name>
    <dbReference type="NCBI Taxonomy" id="1031224"/>
    <lineage>
        <taxon>Bacteria</taxon>
        <taxon>Pseudomonadati</taxon>
        <taxon>Bacteroidota</taxon>
        <taxon>Chitinophagia</taxon>
        <taxon>Chitinophagales</taxon>
        <taxon>Chitinophagaceae</taxon>
        <taxon>Chitinophaga</taxon>
    </lineage>
</organism>
<dbReference type="InterPro" id="IPR025455">
    <property type="entry name" value="DUF4276"/>
</dbReference>
<sequence length="240" mass="28286">MTKTAIFVEGQTELIFVRELLLKVFEYQNISLECFTLFTDVNFHATEYAFPNEHADHYFQIINVGSDQSVLTRILKREPQMKNAGFGRIIGLRDMYSEDYKKQVKNHRIDLGINQKFIEGHRSQIKSDNIFFSFAIMEIETWLLGLRKSFERMDNQLTPAFIQQHLGFDLNKEDPENIFFHPADNVEEIFKLVGQRYSKSKGDINALVSHIERDDYLELLESDKCQSFKEFYQYLQIPTT</sequence>
<dbReference type="AlphaFoldDB" id="A0A6N8JFJ9"/>
<dbReference type="Proteomes" id="UP000468388">
    <property type="component" value="Unassembled WGS sequence"/>
</dbReference>
<dbReference type="Pfam" id="PF14103">
    <property type="entry name" value="DUF4276"/>
    <property type="match status" value="1"/>
</dbReference>
<keyword evidence="2" id="KW-1185">Reference proteome</keyword>
<gene>
    <name evidence="1" type="ORF">GO495_21345</name>
</gene>
<comment type="caution">
    <text evidence="1">The sequence shown here is derived from an EMBL/GenBank/DDBJ whole genome shotgun (WGS) entry which is preliminary data.</text>
</comment>
<name>A0A6N8JFJ9_9BACT</name>
<evidence type="ECO:0000313" key="2">
    <source>
        <dbReference type="Proteomes" id="UP000468388"/>
    </source>
</evidence>
<dbReference type="EMBL" id="WRXO01000006">
    <property type="protein sequence ID" value="MVT43156.1"/>
    <property type="molecule type" value="Genomic_DNA"/>
</dbReference>
<accession>A0A6N8JFJ9</accession>
<dbReference type="OrthoDB" id="995454at2"/>
<reference evidence="1 2" key="1">
    <citation type="submission" date="2019-12" db="EMBL/GenBank/DDBJ databases">
        <title>The draft genomic sequence of strain Chitinophaga oryziterrae JCM 16595.</title>
        <authorList>
            <person name="Zhang X."/>
        </authorList>
    </citation>
    <scope>NUCLEOTIDE SEQUENCE [LARGE SCALE GENOMIC DNA]</scope>
    <source>
        <strain evidence="1 2">JCM 16595</strain>
    </source>
</reference>
<proteinExistence type="predicted"/>
<protein>
    <submittedName>
        <fullName evidence="1">DUF4276 family protein</fullName>
    </submittedName>
</protein>
<dbReference type="RefSeq" id="WP_157301761.1">
    <property type="nucleotide sequence ID" value="NZ_BAAAZB010000004.1"/>
</dbReference>